<name>A0A0G0SWR1_9BACT</name>
<dbReference type="InterPro" id="IPR050297">
    <property type="entry name" value="LipidA_mod_glycosyltrf_83"/>
</dbReference>
<sequence length="459" mass="52814">MKNYFILGLIILFFLVTRLYKIDEVPASVYWDEASIGYNAYAVATDLKDEWGEFLPLHFRAFGEFKLPVYIYSVAILTKIFGLGPLAVRLPAVFYGLGIIILTYLLVIKITKDRKIGLTSAFILSVSPWLFIFTRAGFEAVAGLFFFLVFIYFLTLYLERRIFIVPASLAAILSFYSYNSFRILTPVFILVFVVYLILNKKIKFDKKIYIETAAIALFVLSLIPTVKLFYLDAGAVRFTTVGISSPKLVITNYFSHFDFKFLFLDGDVNNRHQQPGWGELYSIELPLFLLGVWKILKAKNKLSWLFLLFLILGPIPASIGKEAPHALRAILLAPTFAIISAIGLWGLADIFKKQGGFIILAVLLIYFFSFEQYGQDFLLKYNTLTSSDWQFEYKEIFTNYKVSNEKTVITDKYAQPYIFALFYLKYPPQEFRKTVKYNPPDKWGFSTVASFGKFEFKKL</sequence>
<organism evidence="10 11">
    <name type="scientific">Candidatus Woesebacteria bacterium GW2011_GWB1_40_101</name>
    <dbReference type="NCBI Taxonomy" id="1618575"/>
    <lineage>
        <taxon>Bacteria</taxon>
        <taxon>Candidatus Woeseibacteriota</taxon>
    </lineage>
</organism>
<keyword evidence="3" id="KW-0328">Glycosyltransferase</keyword>
<protein>
    <recommendedName>
        <fullName evidence="9">Glycosyltransferase RgtA/B/C/D-like domain-containing protein</fullName>
    </recommendedName>
</protein>
<feature type="transmembrane region" description="Helical" evidence="8">
    <location>
        <begin position="178"/>
        <end position="198"/>
    </location>
</feature>
<evidence type="ECO:0000256" key="1">
    <source>
        <dbReference type="ARBA" id="ARBA00004651"/>
    </source>
</evidence>
<dbReference type="EMBL" id="LBXW01000013">
    <property type="protein sequence ID" value="KKR39235.1"/>
    <property type="molecule type" value="Genomic_DNA"/>
</dbReference>
<keyword evidence="6 8" id="KW-1133">Transmembrane helix</keyword>
<comment type="caution">
    <text evidence="10">The sequence shown here is derived from an EMBL/GenBank/DDBJ whole genome shotgun (WGS) entry which is preliminary data.</text>
</comment>
<evidence type="ECO:0000313" key="10">
    <source>
        <dbReference type="EMBL" id="KKR39235.1"/>
    </source>
</evidence>
<accession>A0A0G0SWR1</accession>
<dbReference type="Pfam" id="PF13231">
    <property type="entry name" value="PMT_2"/>
    <property type="match status" value="1"/>
</dbReference>
<dbReference type="GO" id="GO:0005886">
    <property type="term" value="C:plasma membrane"/>
    <property type="evidence" value="ECO:0007669"/>
    <property type="project" value="UniProtKB-SubCell"/>
</dbReference>
<keyword evidence="5 8" id="KW-0812">Transmembrane</keyword>
<evidence type="ECO:0000256" key="6">
    <source>
        <dbReference type="ARBA" id="ARBA00022989"/>
    </source>
</evidence>
<evidence type="ECO:0000256" key="8">
    <source>
        <dbReference type="SAM" id="Phobius"/>
    </source>
</evidence>
<feature type="transmembrane region" description="Helical" evidence="8">
    <location>
        <begin position="116"/>
        <end position="133"/>
    </location>
</feature>
<feature type="transmembrane region" description="Helical" evidence="8">
    <location>
        <begin position="140"/>
        <end position="158"/>
    </location>
</feature>
<dbReference type="AlphaFoldDB" id="A0A0G0SWR1"/>
<evidence type="ECO:0000256" key="3">
    <source>
        <dbReference type="ARBA" id="ARBA00022676"/>
    </source>
</evidence>
<dbReference type="InterPro" id="IPR038731">
    <property type="entry name" value="RgtA/B/C-like"/>
</dbReference>
<keyword evidence="7 8" id="KW-0472">Membrane</keyword>
<proteinExistence type="predicted"/>
<evidence type="ECO:0000256" key="4">
    <source>
        <dbReference type="ARBA" id="ARBA00022679"/>
    </source>
</evidence>
<evidence type="ECO:0000256" key="2">
    <source>
        <dbReference type="ARBA" id="ARBA00022475"/>
    </source>
</evidence>
<dbReference type="Proteomes" id="UP000034687">
    <property type="component" value="Unassembled WGS sequence"/>
</dbReference>
<gene>
    <name evidence="10" type="ORF">UT72_C0013G0008</name>
</gene>
<evidence type="ECO:0000313" key="11">
    <source>
        <dbReference type="Proteomes" id="UP000034687"/>
    </source>
</evidence>
<feature type="transmembrane region" description="Helical" evidence="8">
    <location>
        <begin position="93"/>
        <end position="110"/>
    </location>
</feature>
<dbReference type="GO" id="GO:0016763">
    <property type="term" value="F:pentosyltransferase activity"/>
    <property type="evidence" value="ECO:0007669"/>
    <property type="project" value="TreeGrafter"/>
</dbReference>
<feature type="transmembrane region" description="Helical" evidence="8">
    <location>
        <begin position="210"/>
        <end position="230"/>
    </location>
</feature>
<evidence type="ECO:0000256" key="7">
    <source>
        <dbReference type="ARBA" id="ARBA00023136"/>
    </source>
</evidence>
<dbReference type="PANTHER" id="PTHR33908:SF3">
    <property type="entry name" value="UNDECAPRENYL PHOSPHATE-ALPHA-4-AMINO-4-DEOXY-L-ARABINOSE ARABINOSYL TRANSFERASE"/>
    <property type="match status" value="1"/>
</dbReference>
<comment type="subcellular location">
    <subcellularLocation>
        <location evidence="1">Cell membrane</location>
        <topology evidence="1">Multi-pass membrane protein</topology>
    </subcellularLocation>
</comment>
<feature type="domain" description="Glycosyltransferase RgtA/B/C/D-like" evidence="9">
    <location>
        <begin position="68"/>
        <end position="221"/>
    </location>
</feature>
<feature type="transmembrane region" description="Helical" evidence="8">
    <location>
        <begin position="302"/>
        <end position="319"/>
    </location>
</feature>
<evidence type="ECO:0000259" key="9">
    <source>
        <dbReference type="Pfam" id="PF13231"/>
    </source>
</evidence>
<feature type="transmembrane region" description="Helical" evidence="8">
    <location>
        <begin position="354"/>
        <end position="370"/>
    </location>
</feature>
<dbReference type="GO" id="GO:0010041">
    <property type="term" value="P:response to iron(III) ion"/>
    <property type="evidence" value="ECO:0007669"/>
    <property type="project" value="TreeGrafter"/>
</dbReference>
<evidence type="ECO:0000256" key="5">
    <source>
        <dbReference type="ARBA" id="ARBA00022692"/>
    </source>
</evidence>
<dbReference type="PANTHER" id="PTHR33908">
    <property type="entry name" value="MANNOSYLTRANSFERASE YKCB-RELATED"/>
    <property type="match status" value="1"/>
</dbReference>
<reference evidence="10 11" key="1">
    <citation type="journal article" date="2015" name="Nature">
        <title>rRNA introns, odd ribosomes, and small enigmatic genomes across a large radiation of phyla.</title>
        <authorList>
            <person name="Brown C.T."/>
            <person name="Hug L.A."/>
            <person name="Thomas B.C."/>
            <person name="Sharon I."/>
            <person name="Castelle C.J."/>
            <person name="Singh A."/>
            <person name="Wilkins M.J."/>
            <person name="Williams K.H."/>
            <person name="Banfield J.F."/>
        </authorList>
    </citation>
    <scope>NUCLEOTIDE SEQUENCE [LARGE SCALE GENOMIC DNA]</scope>
</reference>
<keyword evidence="4" id="KW-0808">Transferase</keyword>
<feature type="transmembrane region" description="Helical" evidence="8">
    <location>
        <begin position="326"/>
        <end position="348"/>
    </location>
</feature>
<keyword evidence="2" id="KW-1003">Cell membrane</keyword>
<dbReference type="GO" id="GO:0009103">
    <property type="term" value="P:lipopolysaccharide biosynthetic process"/>
    <property type="evidence" value="ECO:0007669"/>
    <property type="project" value="UniProtKB-ARBA"/>
</dbReference>